<keyword evidence="5" id="KW-1185">Reference proteome</keyword>
<dbReference type="Pfam" id="PF00675">
    <property type="entry name" value="Peptidase_M16"/>
    <property type="match status" value="1"/>
</dbReference>
<organism evidence="4 5">
    <name type="scientific">Microlunatus panaciterrae</name>
    <dbReference type="NCBI Taxonomy" id="400768"/>
    <lineage>
        <taxon>Bacteria</taxon>
        <taxon>Bacillati</taxon>
        <taxon>Actinomycetota</taxon>
        <taxon>Actinomycetes</taxon>
        <taxon>Propionibacteriales</taxon>
        <taxon>Propionibacteriaceae</taxon>
        <taxon>Microlunatus</taxon>
    </lineage>
</organism>
<dbReference type="EMBL" id="JAFBCF010000001">
    <property type="protein sequence ID" value="MBM7800334.1"/>
    <property type="molecule type" value="Genomic_DNA"/>
</dbReference>
<name>A0ABS2RMU5_9ACTN</name>
<dbReference type="RefSeq" id="WP_204919633.1">
    <property type="nucleotide sequence ID" value="NZ_BAAAQP010000003.1"/>
</dbReference>
<accession>A0ABS2RMU5</accession>
<gene>
    <name evidence="4" type="ORF">JOE57_003255</name>
</gene>
<evidence type="ECO:0000256" key="1">
    <source>
        <dbReference type="ARBA" id="ARBA00007261"/>
    </source>
</evidence>
<dbReference type="Gene3D" id="3.30.830.10">
    <property type="entry name" value="Metalloenzyme, LuxS/M16 peptidase-like"/>
    <property type="match status" value="2"/>
</dbReference>
<dbReference type="InterPro" id="IPR011765">
    <property type="entry name" value="Pept_M16_N"/>
</dbReference>
<dbReference type="Proteomes" id="UP000704762">
    <property type="component" value="Unassembled WGS sequence"/>
</dbReference>
<dbReference type="InterPro" id="IPR007863">
    <property type="entry name" value="Peptidase_M16_C"/>
</dbReference>
<reference evidence="4 5" key="1">
    <citation type="submission" date="2021-01" db="EMBL/GenBank/DDBJ databases">
        <title>Sequencing the genomes of 1000 actinobacteria strains.</title>
        <authorList>
            <person name="Klenk H.-P."/>
        </authorList>
    </citation>
    <scope>NUCLEOTIDE SEQUENCE [LARGE SCALE GENOMIC DNA]</scope>
    <source>
        <strain evidence="4 5">DSM 18662</strain>
    </source>
</reference>
<dbReference type="Pfam" id="PF05193">
    <property type="entry name" value="Peptidase_M16_C"/>
    <property type="match status" value="1"/>
</dbReference>
<feature type="domain" description="Peptidase M16 C-terminal" evidence="3">
    <location>
        <begin position="154"/>
        <end position="326"/>
    </location>
</feature>
<evidence type="ECO:0000259" key="2">
    <source>
        <dbReference type="Pfam" id="PF00675"/>
    </source>
</evidence>
<dbReference type="InterPro" id="IPR050361">
    <property type="entry name" value="MPP/UQCRC_Complex"/>
</dbReference>
<sequence length="407" mass="44233">MVTERVPGSHTFSIGFFIDVGSRHEVASLHGASHFLEHVLFKGTNRRGPEEISAAIESVGGDINAYTAKEHTCFYARVLAEDADLAVDVLTDMLTDSLVLSREVDAEREVILDEISMHSDDPGETATELVTSHLFGEAALGLPVIGSQASIRALSRQQIVRHWRRHYQPSSMVVSAAGDVEHERLCELLAGFGTGRDGSRRRSAPSRINTEPALLTRSRNLEQCSAVLALASPGIFDDRRYPLGLLSLIVGGGMSSRLFVEIRERRGLTYGIDAGETAYSDAGLWSVDWQCAPDKLADILSLVKATLNDVAEHGVTGAELRRAKGQMRGQTALAFEGAASRMSRLGSSELIGDRRTLGDILDRFDQVSAEDVQREAGQLFGQPPVLGLVGPKVPRRPLQTILKDWPG</sequence>
<evidence type="ECO:0000259" key="3">
    <source>
        <dbReference type="Pfam" id="PF05193"/>
    </source>
</evidence>
<proteinExistence type="inferred from homology"/>
<comment type="caution">
    <text evidence="4">The sequence shown here is derived from an EMBL/GenBank/DDBJ whole genome shotgun (WGS) entry which is preliminary data.</text>
</comment>
<dbReference type="InterPro" id="IPR011249">
    <property type="entry name" value="Metalloenz_LuxS/M16"/>
</dbReference>
<dbReference type="PANTHER" id="PTHR11851:SF49">
    <property type="entry name" value="MITOCHONDRIAL-PROCESSING PEPTIDASE SUBUNIT ALPHA"/>
    <property type="match status" value="1"/>
</dbReference>
<dbReference type="SUPFAM" id="SSF63411">
    <property type="entry name" value="LuxS/MPP-like metallohydrolase"/>
    <property type="match status" value="2"/>
</dbReference>
<evidence type="ECO:0000313" key="4">
    <source>
        <dbReference type="EMBL" id="MBM7800334.1"/>
    </source>
</evidence>
<dbReference type="PANTHER" id="PTHR11851">
    <property type="entry name" value="METALLOPROTEASE"/>
    <property type="match status" value="1"/>
</dbReference>
<comment type="similarity">
    <text evidence="1">Belongs to the peptidase M16 family.</text>
</comment>
<protein>
    <submittedName>
        <fullName evidence="4">Zn-dependent peptidase</fullName>
    </submittedName>
</protein>
<feature type="domain" description="Peptidase M16 N-terminal" evidence="2">
    <location>
        <begin position="1"/>
        <end position="146"/>
    </location>
</feature>
<evidence type="ECO:0000313" key="5">
    <source>
        <dbReference type="Proteomes" id="UP000704762"/>
    </source>
</evidence>